<feature type="domain" description="NYN" evidence="1">
    <location>
        <begin position="154"/>
        <end position="274"/>
    </location>
</feature>
<dbReference type="Proteomes" id="UP000626109">
    <property type="component" value="Unassembled WGS sequence"/>
</dbReference>
<dbReference type="GO" id="GO:0004540">
    <property type="term" value="F:RNA nuclease activity"/>
    <property type="evidence" value="ECO:0007669"/>
    <property type="project" value="InterPro"/>
</dbReference>
<organism evidence="2 3">
    <name type="scientific">Polarella glacialis</name>
    <name type="common">Dinoflagellate</name>
    <dbReference type="NCBI Taxonomy" id="89957"/>
    <lineage>
        <taxon>Eukaryota</taxon>
        <taxon>Sar</taxon>
        <taxon>Alveolata</taxon>
        <taxon>Dinophyceae</taxon>
        <taxon>Suessiales</taxon>
        <taxon>Suessiaceae</taxon>
        <taxon>Polarella</taxon>
    </lineage>
</organism>
<sequence length="446" mass="48393">MGPRLSPSSGAQFPSRYWVAILLAWACLHDHALKKPQHRKFGRRGQASHPGKNEHFIQNRLGLSRGLCFAGVGTSQAMQRSLSKTGSAEASGKLALKYLAFQTAHGLAHKPTRLFAEKRSKGSSSYKQLAGKTPLPGMRTTINCNISHNSGKVIAMLVDGDTCGPEDWRLAKDALHAYGRVNMTVFAAPEFRNIKKWAMALDKLGANFEGVPRNNVGNKDPNDLALAFAAGDFAGSGAVDGVALLAKDADFNYILRQLVKRGCRAILLVPEGSNAYTRSKLADSGVEFVTYNRRLGMPMMCNLLQADGTSTWDRLEAQDDDVNVDLTGVHSLLMDLGYLHGAKDQWIPAFARMCVASSVGPFAVFPGVCSALDAASLTRDIPFSTWKKDPGNLVYVRPCRSTVAMSKKLVSKFGTEGCARLALAGCAFVTEKMKPWLNVFCEFSAI</sequence>
<gene>
    <name evidence="2" type="ORF">PGLA2088_LOCUS39924</name>
</gene>
<dbReference type="InterPro" id="IPR021139">
    <property type="entry name" value="NYN"/>
</dbReference>
<comment type="caution">
    <text evidence="2">The sequence shown here is derived from an EMBL/GenBank/DDBJ whole genome shotgun (WGS) entry which is preliminary data.</text>
</comment>
<dbReference type="AlphaFoldDB" id="A0A813L2R8"/>
<dbReference type="EMBL" id="CAJNNW010033320">
    <property type="protein sequence ID" value="CAE8718153.1"/>
    <property type="molecule type" value="Genomic_DNA"/>
</dbReference>
<evidence type="ECO:0000259" key="1">
    <source>
        <dbReference type="Pfam" id="PF01936"/>
    </source>
</evidence>
<protein>
    <recommendedName>
        <fullName evidence="1">NYN domain-containing protein</fullName>
    </recommendedName>
</protein>
<reference evidence="2" key="1">
    <citation type="submission" date="2021-02" db="EMBL/GenBank/DDBJ databases">
        <authorList>
            <person name="Dougan E. K."/>
            <person name="Rhodes N."/>
            <person name="Thang M."/>
            <person name="Chan C."/>
        </authorList>
    </citation>
    <scope>NUCLEOTIDE SEQUENCE</scope>
</reference>
<dbReference type="Gene3D" id="3.40.50.1010">
    <property type="entry name" value="5'-nuclease"/>
    <property type="match status" value="1"/>
</dbReference>
<dbReference type="Pfam" id="PF01936">
    <property type="entry name" value="NYN"/>
    <property type="match status" value="1"/>
</dbReference>
<evidence type="ECO:0000313" key="3">
    <source>
        <dbReference type="Proteomes" id="UP000626109"/>
    </source>
</evidence>
<evidence type="ECO:0000313" key="2">
    <source>
        <dbReference type="EMBL" id="CAE8718153.1"/>
    </source>
</evidence>
<name>A0A813L2R8_POLGL</name>
<proteinExistence type="predicted"/>
<accession>A0A813L2R8</accession>